<evidence type="ECO:0000313" key="5">
    <source>
        <dbReference type="Proteomes" id="UP000034894"/>
    </source>
</evidence>
<organism evidence="4 5">
    <name type="scientific">Candidatus Gottesmanbacteria bacterium GW2011_GWA2_43_14</name>
    <dbReference type="NCBI Taxonomy" id="1618443"/>
    <lineage>
        <taxon>Bacteria</taxon>
        <taxon>Candidatus Gottesmaniibacteriota</taxon>
    </lineage>
</organism>
<feature type="transmembrane region" description="Helical" evidence="1">
    <location>
        <begin position="226"/>
        <end position="248"/>
    </location>
</feature>
<accession>A0A0G1GAY8</accession>
<feature type="transmembrane region" description="Helical" evidence="1">
    <location>
        <begin position="330"/>
        <end position="346"/>
    </location>
</feature>
<evidence type="ECO:0000256" key="1">
    <source>
        <dbReference type="SAM" id="Phobius"/>
    </source>
</evidence>
<feature type="transmembrane region" description="Helical" evidence="1">
    <location>
        <begin position="352"/>
        <end position="370"/>
    </location>
</feature>
<keyword evidence="1" id="KW-0812">Transmembrane</keyword>
<feature type="domain" description="DUF8173" evidence="3">
    <location>
        <begin position="229"/>
        <end position="372"/>
    </location>
</feature>
<evidence type="ECO:0000256" key="2">
    <source>
        <dbReference type="SAM" id="SignalP"/>
    </source>
</evidence>
<keyword evidence="2" id="KW-0732">Signal</keyword>
<keyword evidence="1" id="KW-1133">Transmembrane helix</keyword>
<dbReference type="Pfam" id="PF26514">
    <property type="entry name" value="DUF8173"/>
    <property type="match status" value="1"/>
</dbReference>
<keyword evidence="1" id="KW-0472">Membrane</keyword>
<gene>
    <name evidence="4" type="ORF">UV73_C0012G0121</name>
</gene>
<comment type="caution">
    <text evidence="4">The sequence shown here is derived from an EMBL/GenBank/DDBJ whole genome shotgun (WGS) entry which is preliminary data.</text>
</comment>
<name>A0A0G1GAY8_9BACT</name>
<proteinExistence type="predicted"/>
<feature type="signal peptide" evidence="2">
    <location>
        <begin position="1"/>
        <end position="21"/>
    </location>
</feature>
<dbReference type="InterPro" id="IPR058486">
    <property type="entry name" value="DUF8173"/>
</dbReference>
<feature type="transmembrane region" description="Helical" evidence="1">
    <location>
        <begin position="296"/>
        <end position="318"/>
    </location>
</feature>
<dbReference type="Proteomes" id="UP000034894">
    <property type="component" value="Unassembled WGS sequence"/>
</dbReference>
<reference evidence="4 5" key="1">
    <citation type="journal article" date="2015" name="Nature">
        <title>rRNA introns, odd ribosomes, and small enigmatic genomes across a large radiation of phyla.</title>
        <authorList>
            <person name="Brown C.T."/>
            <person name="Hug L.A."/>
            <person name="Thomas B.C."/>
            <person name="Sharon I."/>
            <person name="Castelle C.J."/>
            <person name="Singh A."/>
            <person name="Wilkins M.J."/>
            <person name="Williams K.H."/>
            <person name="Banfield J.F."/>
        </authorList>
    </citation>
    <scope>NUCLEOTIDE SEQUENCE [LARGE SCALE GENOMIC DNA]</scope>
</reference>
<dbReference type="EMBL" id="LCFP01000012">
    <property type="protein sequence ID" value="KKS96093.1"/>
    <property type="molecule type" value="Genomic_DNA"/>
</dbReference>
<dbReference type="AlphaFoldDB" id="A0A0G1GAY8"/>
<feature type="transmembrane region" description="Helical" evidence="1">
    <location>
        <begin position="268"/>
        <end position="290"/>
    </location>
</feature>
<dbReference type="STRING" id="1618443.UV73_C0012G0121"/>
<protein>
    <recommendedName>
        <fullName evidence="3">DUF8173 domain-containing protein</fullName>
    </recommendedName>
</protein>
<feature type="chain" id="PRO_5002537342" description="DUF8173 domain-containing protein" evidence="2">
    <location>
        <begin position="22"/>
        <end position="387"/>
    </location>
</feature>
<sequence>MKKYFLLFFLLLLLPLKAVFAQSDGSQNNNEMKVFRIESDEVIDHDVFAAAERVDIEGTVNGDVYAAGGQVYVGGTITGDLLVAAGQINITGDIGQNLRLVGGNVTINGNVGRNVSLAAGNVDITGEGEITGGLAAAFGNLNLTSPVGKYLKVAGGNLTVANRVGGDVEAAIGVMRLTPNAQIDGNLTYWSDNRSSLDESRVAGQVYFNRTDMPARGRVRDAVGRVGGAMSVGSFIFTFILGLVFLWLFPKFTRKTVGVLREQPMKSFLWGIATLFIFIFVFIVLAVTILGIPLALLLAFLYGFASYIFRIPVIYFAGSWLMQRFGDEEREILSLTAGLIIYWILILLPVRMLATLVVTFMGLGAAFLAFRKKQPAASATARGRKKA</sequence>
<evidence type="ECO:0000259" key="3">
    <source>
        <dbReference type="Pfam" id="PF26514"/>
    </source>
</evidence>
<evidence type="ECO:0000313" key="4">
    <source>
        <dbReference type="EMBL" id="KKS96093.1"/>
    </source>
</evidence>